<evidence type="ECO:0000256" key="1">
    <source>
        <dbReference type="ARBA" id="ARBA00022654"/>
    </source>
</evidence>
<dbReference type="InterPro" id="IPR016181">
    <property type="entry name" value="Acyl_CoA_acyltransferase"/>
</dbReference>
<dbReference type="PRINTS" id="PR01549">
    <property type="entry name" value="AUTOINDCRSYN"/>
</dbReference>
<comment type="similarity">
    <text evidence="5 6">Belongs to the autoinducer synthase family.</text>
</comment>
<dbReference type="InterPro" id="IPR001690">
    <property type="entry name" value="Autoind_synthase"/>
</dbReference>
<organism evidence="7 8">
    <name type="scientific">Hoeflea ulvae</name>
    <dbReference type="NCBI Taxonomy" id="2983764"/>
    <lineage>
        <taxon>Bacteria</taxon>
        <taxon>Pseudomonadati</taxon>
        <taxon>Pseudomonadota</taxon>
        <taxon>Alphaproteobacteria</taxon>
        <taxon>Hyphomicrobiales</taxon>
        <taxon>Rhizobiaceae</taxon>
        <taxon>Hoeflea</taxon>
    </lineage>
</organism>
<evidence type="ECO:0000256" key="2">
    <source>
        <dbReference type="ARBA" id="ARBA00022679"/>
    </source>
</evidence>
<dbReference type="EMBL" id="JAOVZQ010000001">
    <property type="protein sequence ID" value="MCY0095471.1"/>
    <property type="molecule type" value="Genomic_DNA"/>
</dbReference>
<evidence type="ECO:0000256" key="3">
    <source>
        <dbReference type="ARBA" id="ARBA00022691"/>
    </source>
</evidence>
<dbReference type="PANTHER" id="PTHR39322:SF1">
    <property type="entry name" value="ISOVALERYL-HOMOSERINE LACTONE SYNTHASE"/>
    <property type="match status" value="1"/>
</dbReference>
<dbReference type="Gene3D" id="3.40.630.30">
    <property type="match status" value="1"/>
</dbReference>
<keyword evidence="2 6" id="KW-0808">Transferase</keyword>
<accession>A0ABT3YHW0</accession>
<dbReference type="PANTHER" id="PTHR39322">
    <property type="entry name" value="ACYL-HOMOSERINE-LACTONE SYNTHASE"/>
    <property type="match status" value="1"/>
</dbReference>
<protein>
    <recommendedName>
        <fullName evidence="6">Acyl-homoserine-lactone synthase</fullName>
        <ecNumber evidence="6">2.3.1.184</ecNumber>
    </recommendedName>
    <alternativeName>
        <fullName evidence="6">Autoinducer synthesis protein</fullName>
    </alternativeName>
</protein>
<evidence type="ECO:0000256" key="4">
    <source>
        <dbReference type="ARBA" id="ARBA00022929"/>
    </source>
</evidence>
<dbReference type="EC" id="2.3.1.184" evidence="6"/>
<keyword evidence="1 5" id="KW-0673">Quorum sensing</keyword>
<dbReference type="RefSeq" id="WP_267613352.1">
    <property type="nucleotide sequence ID" value="NZ_JAOVZQ010000001.1"/>
</dbReference>
<evidence type="ECO:0000256" key="6">
    <source>
        <dbReference type="RuleBase" id="RU361135"/>
    </source>
</evidence>
<keyword evidence="4 5" id="KW-0071">Autoinducer synthesis</keyword>
<comment type="catalytic activity">
    <reaction evidence="6">
        <text>a fatty acyl-[ACP] + S-adenosyl-L-methionine = an N-acyl-L-homoserine lactone + S-methyl-5'-thioadenosine + holo-[ACP] + H(+)</text>
        <dbReference type="Rhea" id="RHEA:10096"/>
        <dbReference type="Rhea" id="RHEA-COMP:9685"/>
        <dbReference type="Rhea" id="RHEA-COMP:14125"/>
        <dbReference type="ChEBI" id="CHEBI:15378"/>
        <dbReference type="ChEBI" id="CHEBI:17509"/>
        <dbReference type="ChEBI" id="CHEBI:55474"/>
        <dbReference type="ChEBI" id="CHEBI:59789"/>
        <dbReference type="ChEBI" id="CHEBI:64479"/>
        <dbReference type="ChEBI" id="CHEBI:138651"/>
        <dbReference type="EC" id="2.3.1.184"/>
    </reaction>
</comment>
<dbReference type="PROSITE" id="PS51187">
    <property type="entry name" value="AUTOINDUCER_SYNTH_2"/>
    <property type="match status" value="1"/>
</dbReference>
<dbReference type="Proteomes" id="UP001081283">
    <property type="component" value="Unassembled WGS sequence"/>
</dbReference>
<comment type="caution">
    <text evidence="7">The sequence shown here is derived from an EMBL/GenBank/DDBJ whole genome shotgun (WGS) entry which is preliminary data.</text>
</comment>
<name>A0ABT3YHW0_9HYPH</name>
<dbReference type="Pfam" id="PF00765">
    <property type="entry name" value="Autoind_synth"/>
    <property type="match status" value="1"/>
</dbReference>
<sequence>MIQAHVVNTHNKQLYTRAFDEFLRRRLEHCAAGSRRVPLSDDGLELDPFDAPQATYLLGMKDDRVIASARLMPTVTPNLVSERFACWCQAIDAPCHPEWADLTRTCVLPGYHGLGRAGLLSRMLCAVMEYCLDEGITHTGGVVQQTVLKRWLDMGWKVIPAGLPRLRAGDWCMVAYAEVSEKSLTSARDHAGIDHPLVRRNGAQRPFITPAHIPARNPTREAVS</sequence>
<evidence type="ECO:0000313" key="7">
    <source>
        <dbReference type="EMBL" id="MCY0095471.1"/>
    </source>
</evidence>
<evidence type="ECO:0000256" key="5">
    <source>
        <dbReference type="PROSITE-ProRule" id="PRU00533"/>
    </source>
</evidence>
<evidence type="ECO:0000313" key="8">
    <source>
        <dbReference type="Proteomes" id="UP001081283"/>
    </source>
</evidence>
<proteinExistence type="inferred from homology"/>
<gene>
    <name evidence="7" type="ORF">OEG82_15825</name>
</gene>
<keyword evidence="3 6" id="KW-0949">S-adenosyl-L-methionine</keyword>
<dbReference type="SUPFAM" id="SSF55729">
    <property type="entry name" value="Acyl-CoA N-acyltransferases (Nat)"/>
    <property type="match status" value="1"/>
</dbReference>
<reference evidence="7" key="1">
    <citation type="submission" date="2022-10" db="EMBL/GenBank/DDBJ databases">
        <title>Hoeflea sp. J2-29, isolated from marine algae.</title>
        <authorList>
            <person name="Kristyanto S."/>
            <person name="Kim J.M."/>
            <person name="Jeon C.O."/>
        </authorList>
    </citation>
    <scope>NUCLEOTIDE SEQUENCE</scope>
    <source>
        <strain evidence="7">J2-29</strain>
    </source>
</reference>
<keyword evidence="8" id="KW-1185">Reference proteome</keyword>